<feature type="chain" id="PRO_5020269383" description="Carboxypeptidase regulatory-like domain-containing protein" evidence="1">
    <location>
        <begin position="27"/>
        <end position="140"/>
    </location>
</feature>
<protein>
    <recommendedName>
        <fullName evidence="4">Carboxypeptidase regulatory-like domain-containing protein</fullName>
    </recommendedName>
</protein>
<keyword evidence="3" id="KW-1185">Reference proteome</keyword>
<dbReference type="OrthoDB" id="8926484at2"/>
<comment type="caution">
    <text evidence="2">The sequence shown here is derived from an EMBL/GenBank/DDBJ whole genome shotgun (WGS) entry which is preliminary data.</text>
</comment>
<evidence type="ECO:0000256" key="1">
    <source>
        <dbReference type="SAM" id="SignalP"/>
    </source>
</evidence>
<name>A0A4U1IBR3_9BURK</name>
<organism evidence="2 3">
    <name type="scientific">Trinickia terrae</name>
    <dbReference type="NCBI Taxonomy" id="2571161"/>
    <lineage>
        <taxon>Bacteria</taxon>
        <taxon>Pseudomonadati</taxon>
        <taxon>Pseudomonadota</taxon>
        <taxon>Betaproteobacteria</taxon>
        <taxon>Burkholderiales</taxon>
        <taxon>Burkholderiaceae</taxon>
        <taxon>Trinickia</taxon>
    </lineage>
</organism>
<feature type="signal peptide" evidence="1">
    <location>
        <begin position="1"/>
        <end position="26"/>
    </location>
</feature>
<evidence type="ECO:0008006" key="4">
    <source>
        <dbReference type="Google" id="ProtNLM"/>
    </source>
</evidence>
<keyword evidence="1" id="KW-0732">Signal</keyword>
<gene>
    <name evidence="2" type="ORF">FAZ69_06465</name>
</gene>
<reference evidence="2 3" key="1">
    <citation type="submission" date="2019-04" db="EMBL/GenBank/DDBJ databases">
        <title>Trinickia sp. 7GSK02, isolated from subtropical forest soil.</title>
        <authorList>
            <person name="Gao Z.-H."/>
            <person name="Qiu L.-H."/>
        </authorList>
    </citation>
    <scope>NUCLEOTIDE SEQUENCE [LARGE SCALE GENOMIC DNA]</scope>
    <source>
        <strain evidence="2 3">7GSK02</strain>
    </source>
</reference>
<dbReference type="RefSeq" id="WP_136893123.1">
    <property type="nucleotide sequence ID" value="NZ_SWJE01000003.1"/>
</dbReference>
<sequence length="140" mass="15272">MKIRAVNKYLIGGTAMLMFAASAGFAAGVDSEPKDPLMFASGGMGKDSDSAYLRQARYHYNVHLTFVNKNGAYQSGVHVRLVNAKGEVIVDAISKGPLFYVRPPYSLPSSHYKLIVSKDGKSRQYDIDVGDKLVSLRIAL</sequence>
<dbReference type="Proteomes" id="UP000305539">
    <property type="component" value="Unassembled WGS sequence"/>
</dbReference>
<proteinExistence type="predicted"/>
<accession>A0A4U1IBR3</accession>
<dbReference type="EMBL" id="SWJE01000003">
    <property type="protein sequence ID" value="TKC91008.1"/>
    <property type="molecule type" value="Genomic_DNA"/>
</dbReference>
<dbReference type="AlphaFoldDB" id="A0A4U1IBR3"/>
<evidence type="ECO:0000313" key="2">
    <source>
        <dbReference type="EMBL" id="TKC91008.1"/>
    </source>
</evidence>
<evidence type="ECO:0000313" key="3">
    <source>
        <dbReference type="Proteomes" id="UP000305539"/>
    </source>
</evidence>